<evidence type="ECO:0000256" key="1">
    <source>
        <dbReference type="SAM" id="MobiDB-lite"/>
    </source>
</evidence>
<dbReference type="PROSITE" id="PS51257">
    <property type="entry name" value="PROKAR_LIPOPROTEIN"/>
    <property type="match status" value="1"/>
</dbReference>
<evidence type="ECO:0000256" key="2">
    <source>
        <dbReference type="SAM" id="SignalP"/>
    </source>
</evidence>
<dbReference type="AlphaFoldDB" id="A0A550I2E5"/>
<feature type="compositionally biased region" description="Acidic residues" evidence="1">
    <location>
        <begin position="357"/>
        <end position="370"/>
    </location>
</feature>
<dbReference type="OrthoDB" id="1394134at2"/>
<evidence type="ECO:0000313" key="4">
    <source>
        <dbReference type="Proteomes" id="UP000315131"/>
    </source>
</evidence>
<feature type="signal peptide" evidence="2">
    <location>
        <begin position="1"/>
        <end position="23"/>
    </location>
</feature>
<protein>
    <submittedName>
        <fullName evidence="3">Uncharacterized protein</fullName>
    </submittedName>
</protein>
<keyword evidence="2" id="KW-0732">Signal</keyword>
<dbReference type="Proteomes" id="UP000315131">
    <property type="component" value="Unassembled WGS sequence"/>
</dbReference>
<dbReference type="RefSeq" id="WP_143410433.1">
    <property type="nucleotide sequence ID" value="NZ_VHSF01000002.1"/>
</dbReference>
<keyword evidence="4" id="KW-1185">Reference proteome</keyword>
<feature type="region of interest" description="Disordered" evidence="1">
    <location>
        <begin position="339"/>
        <end position="406"/>
    </location>
</feature>
<gene>
    <name evidence="3" type="ORF">FGM01_06950</name>
</gene>
<dbReference type="EMBL" id="VHSF01000002">
    <property type="protein sequence ID" value="TRO65139.1"/>
    <property type="molecule type" value="Genomic_DNA"/>
</dbReference>
<sequence length="551" mass="59777">MKFIYNYLAFAAIVAMLFTSCSKDENTTISNDPSVQSVDLTFGALLNDLSRKAEVNKEHFDNVPDCSDAEPAYVELEISYAGQSAESMGVITIDILSEGGDYFTDYSEKLKIPVPDGDEVDVTLKSFIVFDAEGNRIWIAPIAPDDNPDLYDGYVQDPLEFVFSVQDGTKPYIDVEVLCYDRRMANEYGYVFFDVVPEVIYPYCLFINYCDEDGRHFVANYSVDLYFGPDDTGIQLYDGISLDDVDDADYGIVAGNYYSDPLCLIVPGKPDALAANAPYLFLVIYPNDWDGNYGDIDNSPIEVQLSWNDVNGLLNADGTTNEYDHILIGECEGALSGDGSGGNGGGTECDPTNPLADCDDDGVDNGDDLCPDTPENTPVTSEGCADADEDGIADKDEKPGCINDPDANCGETNGPVACDLTIPAPDSGCSEYFLEGLDGFVQITQPAGEFPDPYFIVPEGGGDDDRIGSVTIQLSDDLYPVVTVILNEGFSADDYIIEVKDESGSDVTCENGISLPTPGGDEPDIFEEFSNLGNYDYSFFVRIQINACSAN</sequence>
<proteinExistence type="predicted"/>
<organism evidence="3 4">
    <name type="scientific">Christiangramia sabulilitoris</name>
    <dbReference type="NCBI Taxonomy" id="2583991"/>
    <lineage>
        <taxon>Bacteria</taxon>
        <taxon>Pseudomonadati</taxon>
        <taxon>Bacteroidota</taxon>
        <taxon>Flavobacteriia</taxon>
        <taxon>Flavobacteriales</taxon>
        <taxon>Flavobacteriaceae</taxon>
        <taxon>Christiangramia</taxon>
    </lineage>
</organism>
<accession>A0A550I2E5</accession>
<evidence type="ECO:0000313" key="3">
    <source>
        <dbReference type="EMBL" id="TRO65139.1"/>
    </source>
</evidence>
<reference evidence="3 4" key="1">
    <citation type="submission" date="2019-06" db="EMBL/GenBank/DDBJ databases">
        <title>Gramella sabulilitoris sp. nov., isolated from a marine sand.</title>
        <authorList>
            <person name="Yoon J.-H."/>
        </authorList>
    </citation>
    <scope>NUCLEOTIDE SEQUENCE [LARGE SCALE GENOMIC DNA]</scope>
    <source>
        <strain evidence="3 4">HSMS-1</strain>
    </source>
</reference>
<feature type="chain" id="PRO_5021797894" evidence="2">
    <location>
        <begin position="24"/>
        <end position="551"/>
    </location>
</feature>
<name>A0A550I2E5_9FLAO</name>
<comment type="caution">
    <text evidence="3">The sequence shown here is derived from an EMBL/GenBank/DDBJ whole genome shotgun (WGS) entry which is preliminary data.</text>
</comment>